<gene>
    <name evidence="1" type="ORF">NWT39_03085</name>
</gene>
<dbReference type="Proteomes" id="UP001059771">
    <property type="component" value="Chromosome"/>
</dbReference>
<dbReference type="RefSeq" id="WP_144239446.1">
    <property type="nucleotide sequence ID" value="NZ_CP103305.1"/>
</dbReference>
<sequence>MVDSRGKILFSDYGHSGSPALSRPEAEDLLFRAAVRMGTRKEFAEKFGGIVYSLTEYGSIVQYSIPLDRDAKAFLFVQTAKMDGPAHTRYMTIDKIRDVLKKHGYG</sequence>
<organism evidence="1">
    <name type="scientific">Nitrososphaera viennensis</name>
    <dbReference type="NCBI Taxonomy" id="1034015"/>
    <lineage>
        <taxon>Archaea</taxon>
        <taxon>Nitrososphaerota</taxon>
        <taxon>Nitrososphaeria</taxon>
        <taxon>Nitrososphaerales</taxon>
        <taxon>Nitrososphaeraceae</taxon>
        <taxon>Nitrososphaera</taxon>
    </lineage>
</organism>
<reference evidence="1" key="1">
    <citation type="submission" date="2022-08" db="EMBL/GenBank/DDBJ databases">
        <title>Dynamic responses of ammonia-oxidizing microbial communities induced by reactive oxygen species (ROS) in fluctuating redox aquifers.</title>
        <authorList>
            <person name="Wang P."/>
            <person name="Wang H."/>
        </authorList>
    </citation>
    <scope>NUCLEOTIDE SEQUENCE</scope>
    <source>
        <strain evidence="1">PLX03</strain>
    </source>
</reference>
<name>A0A977IEX7_9ARCH</name>
<accession>A0A977IEX7</accession>
<proteinExistence type="predicted"/>
<dbReference type="EMBL" id="CP103305">
    <property type="protein sequence ID" value="UVS69779.1"/>
    <property type="molecule type" value="Genomic_DNA"/>
</dbReference>
<dbReference type="AlphaFoldDB" id="A0A977IEX7"/>
<evidence type="ECO:0000313" key="1">
    <source>
        <dbReference type="EMBL" id="UVS69779.1"/>
    </source>
</evidence>
<dbReference type="GeneID" id="74945888"/>
<protein>
    <submittedName>
        <fullName evidence="1">Uncharacterized protein</fullName>
    </submittedName>
</protein>